<feature type="transmembrane region" description="Helical" evidence="7">
    <location>
        <begin position="164"/>
        <end position="184"/>
    </location>
</feature>
<feature type="compositionally biased region" description="Basic and acidic residues" evidence="6">
    <location>
        <begin position="476"/>
        <end position="490"/>
    </location>
</feature>
<keyword evidence="5 7" id="KW-0472">Membrane</keyword>
<dbReference type="PANTHER" id="PTHR30474:SF3">
    <property type="entry name" value="PEPTIDOGLYCAN GLYCOSYLTRANSFERASE RODA"/>
    <property type="match status" value="1"/>
</dbReference>
<gene>
    <name evidence="8" type="ORF">EV209_0126</name>
</gene>
<comment type="subcellular location">
    <subcellularLocation>
        <location evidence="1">Membrane</location>
        <topology evidence="1">Multi-pass membrane protein</topology>
    </subcellularLocation>
</comment>
<dbReference type="AlphaFoldDB" id="A0A4Q7PMB9"/>
<dbReference type="Proteomes" id="UP000292927">
    <property type="component" value="Unassembled WGS sequence"/>
</dbReference>
<dbReference type="GO" id="GO:0015648">
    <property type="term" value="F:lipid-linked peptidoglycan transporter activity"/>
    <property type="evidence" value="ECO:0007669"/>
    <property type="project" value="TreeGrafter"/>
</dbReference>
<dbReference type="PANTHER" id="PTHR30474">
    <property type="entry name" value="CELL CYCLE PROTEIN"/>
    <property type="match status" value="1"/>
</dbReference>
<evidence type="ECO:0000256" key="7">
    <source>
        <dbReference type="SAM" id="Phobius"/>
    </source>
</evidence>
<feature type="transmembrane region" description="Helical" evidence="7">
    <location>
        <begin position="66"/>
        <end position="84"/>
    </location>
</feature>
<keyword evidence="9" id="KW-1185">Reference proteome</keyword>
<evidence type="ECO:0000313" key="9">
    <source>
        <dbReference type="Proteomes" id="UP000292927"/>
    </source>
</evidence>
<keyword evidence="2 7" id="KW-0812">Transmembrane</keyword>
<feature type="transmembrane region" description="Helical" evidence="7">
    <location>
        <begin position="266"/>
        <end position="286"/>
    </location>
</feature>
<evidence type="ECO:0000256" key="1">
    <source>
        <dbReference type="ARBA" id="ARBA00004141"/>
    </source>
</evidence>
<feature type="transmembrane region" description="Helical" evidence="7">
    <location>
        <begin position="196"/>
        <end position="215"/>
    </location>
</feature>
<feature type="transmembrane region" description="Helical" evidence="7">
    <location>
        <begin position="96"/>
        <end position="114"/>
    </location>
</feature>
<keyword evidence="4 7" id="KW-1133">Transmembrane helix</keyword>
<accession>A0A4Q7PMB9</accession>
<feature type="transmembrane region" description="Helical" evidence="7">
    <location>
        <begin position="352"/>
        <end position="373"/>
    </location>
</feature>
<feature type="transmembrane region" description="Helical" evidence="7">
    <location>
        <begin position="235"/>
        <end position="260"/>
    </location>
</feature>
<dbReference type="RefSeq" id="WP_130432043.1">
    <property type="nucleotide sequence ID" value="NZ_SGXF01000001.1"/>
</dbReference>
<feature type="transmembrane region" description="Helical" evidence="7">
    <location>
        <begin position="43"/>
        <end position="60"/>
    </location>
</feature>
<dbReference type="GO" id="GO:0032153">
    <property type="term" value="C:cell division site"/>
    <property type="evidence" value="ECO:0007669"/>
    <property type="project" value="TreeGrafter"/>
</dbReference>
<feature type="transmembrane region" description="Helical" evidence="7">
    <location>
        <begin position="134"/>
        <end position="152"/>
    </location>
</feature>
<name>A0A4Q7PMB9_9FIRM</name>
<feature type="region of interest" description="Disordered" evidence="6">
    <location>
        <begin position="450"/>
        <end position="490"/>
    </location>
</feature>
<dbReference type="Pfam" id="PF01098">
    <property type="entry name" value="FTSW_RODA_SPOVE"/>
    <property type="match status" value="1"/>
</dbReference>
<feature type="transmembrane region" description="Helical" evidence="7">
    <location>
        <begin position="418"/>
        <end position="442"/>
    </location>
</feature>
<comment type="caution">
    <text evidence="8">The sequence shown here is derived from an EMBL/GenBank/DDBJ whole genome shotgun (WGS) entry which is preliminary data.</text>
</comment>
<organism evidence="8 9">
    <name type="scientific">Cuneatibacter caecimuris</name>
    <dbReference type="NCBI Taxonomy" id="1796618"/>
    <lineage>
        <taxon>Bacteria</taxon>
        <taxon>Bacillati</taxon>
        <taxon>Bacillota</taxon>
        <taxon>Clostridia</taxon>
        <taxon>Lachnospirales</taxon>
        <taxon>Lachnospiraceae</taxon>
        <taxon>Cuneatibacter</taxon>
    </lineage>
</organism>
<dbReference type="GO" id="GO:0005886">
    <property type="term" value="C:plasma membrane"/>
    <property type="evidence" value="ECO:0007669"/>
    <property type="project" value="TreeGrafter"/>
</dbReference>
<dbReference type="GO" id="GO:0008360">
    <property type="term" value="P:regulation of cell shape"/>
    <property type="evidence" value="ECO:0007669"/>
    <property type="project" value="UniProtKB-KW"/>
</dbReference>
<sequence length="490" mass="54143">MATIFTVVTKYIMLFLMALYAWDSLTVIHLKTQSQLSWKYHKMLALTLMFHLTAYATIFINTKNTGVLVFYGLQLLFFVLYHVVYRRLYPRSSRLFLNHTTMLLAVGFAVLTRLSDADQLLDITTALGNRAVKQFVLVCGAAAVTLFVPKFIEKLRIKKRTAEILGVGGLLMLVLVALLGKTTYGANLSFDFKVFTLQPSEFVKLTFVILTAMLLQVKTDFKRVCFATAVAGSHVIILVVSNDLGSALIYFLTYLVILYVATHQPLYLFAGLGCGSAAAVAAYFLFSHVRVRVAAWQDPWSLIDKDGGYQITQGLFAIGSGGWLGSGLYQGMPTKIPVVSKDYIFAAISEEFGGLFGVCLILVCLSLILYIFRMATKVGESFYKLIAVGFAALYGIQVLLTVGGVTKWIPLTGVTLPFVSYGGSSILSTFLMIAVLQGIYILKRNEDEEIERKRKERKLRGNRAAAGTAGSGRSRKTGEKAGQKETKQRN</sequence>
<reference evidence="8 9" key="1">
    <citation type="submission" date="2019-02" db="EMBL/GenBank/DDBJ databases">
        <title>Genomic Encyclopedia of Type Strains, Phase IV (KMG-IV): sequencing the most valuable type-strain genomes for metagenomic binning, comparative biology and taxonomic classification.</title>
        <authorList>
            <person name="Goeker M."/>
        </authorList>
    </citation>
    <scope>NUCLEOTIDE SEQUENCE [LARGE SCALE GENOMIC DNA]</scope>
    <source>
        <strain evidence="8 9">DSM 29486</strain>
    </source>
</reference>
<evidence type="ECO:0000256" key="4">
    <source>
        <dbReference type="ARBA" id="ARBA00022989"/>
    </source>
</evidence>
<keyword evidence="8" id="KW-0132">Cell division</keyword>
<dbReference type="InterPro" id="IPR001182">
    <property type="entry name" value="FtsW/RodA"/>
</dbReference>
<proteinExistence type="predicted"/>
<evidence type="ECO:0000256" key="5">
    <source>
        <dbReference type="ARBA" id="ARBA00023136"/>
    </source>
</evidence>
<dbReference type="EMBL" id="SGXF01000001">
    <property type="protein sequence ID" value="RZT02022.1"/>
    <property type="molecule type" value="Genomic_DNA"/>
</dbReference>
<keyword evidence="8" id="KW-0131">Cell cycle</keyword>
<feature type="transmembrane region" description="Helical" evidence="7">
    <location>
        <begin position="307"/>
        <end position="332"/>
    </location>
</feature>
<protein>
    <submittedName>
        <fullName evidence="8">Cell division protein FtsW (Lipid II flippase)</fullName>
    </submittedName>
</protein>
<evidence type="ECO:0000313" key="8">
    <source>
        <dbReference type="EMBL" id="RZT02022.1"/>
    </source>
</evidence>
<evidence type="ECO:0000256" key="3">
    <source>
        <dbReference type="ARBA" id="ARBA00022960"/>
    </source>
</evidence>
<evidence type="ECO:0000256" key="6">
    <source>
        <dbReference type="SAM" id="MobiDB-lite"/>
    </source>
</evidence>
<feature type="compositionally biased region" description="Low complexity" evidence="6">
    <location>
        <begin position="462"/>
        <end position="472"/>
    </location>
</feature>
<dbReference type="OrthoDB" id="9812661at2"/>
<evidence type="ECO:0000256" key="2">
    <source>
        <dbReference type="ARBA" id="ARBA00022692"/>
    </source>
</evidence>
<dbReference type="GO" id="GO:0051301">
    <property type="term" value="P:cell division"/>
    <property type="evidence" value="ECO:0007669"/>
    <property type="project" value="UniProtKB-KW"/>
</dbReference>
<keyword evidence="3" id="KW-0133">Cell shape</keyword>
<feature type="transmembrane region" description="Helical" evidence="7">
    <location>
        <begin position="385"/>
        <end position="406"/>
    </location>
</feature>